<dbReference type="AlphaFoldDB" id="A0A835ZI99"/>
<evidence type="ECO:0000313" key="1">
    <source>
        <dbReference type="EMBL" id="KAG5192682.1"/>
    </source>
</evidence>
<proteinExistence type="predicted"/>
<organism evidence="1 2">
    <name type="scientific">Tribonema minus</name>
    <dbReference type="NCBI Taxonomy" id="303371"/>
    <lineage>
        <taxon>Eukaryota</taxon>
        <taxon>Sar</taxon>
        <taxon>Stramenopiles</taxon>
        <taxon>Ochrophyta</taxon>
        <taxon>PX clade</taxon>
        <taxon>Xanthophyceae</taxon>
        <taxon>Tribonematales</taxon>
        <taxon>Tribonemataceae</taxon>
        <taxon>Tribonema</taxon>
    </lineage>
</organism>
<evidence type="ECO:0000313" key="2">
    <source>
        <dbReference type="Proteomes" id="UP000664859"/>
    </source>
</evidence>
<comment type="caution">
    <text evidence="1">The sequence shown here is derived from an EMBL/GenBank/DDBJ whole genome shotgun (WGS) entry which is preliminary data.</text>
</comment>
<dbReference type="EMBL" id="JAFCMP010000002">
    <property type="protein sequence ID" value="KAG5192682.1"/>
    <property type="molecule type" value="Genomic_DNA"/>
</dbReference>
<keyword evidence="2" id="KW-1185">Reference proteome</keyword>
<gene>
    <name evidence="1" type="ORF">JKP88DRAFT_292051</name>
</gene>
<accession>A0A835ZI99</accession>
<dbReference type="Proteomes" id="UP000664859">
    <property type="component" value="Unassembled WGS sequence"/>
</dbReference>
<reference evidence="1" key="1">
    <citation type="submission" date="2021-02" db="EMBL/GenBank/DDBJ databases">
        <title>First Annotated Genome of the Yellow-green Alga Tribonema minus.</title>
        <authorList>
            <person name="Mahan K.M."/>
        </authorList>
    </citation>
    <scope>NUCLEOTIDE SEQUENCE</scope>
    <source>
        <strain evidence="1">UTEX B ZZ1240</strain>
    </source>
</reference>
<sequence length="421" mass="46831">MPVNRSNDVLVSFANAIPRRLKNSAAKPHTHLLAAAVKLLKFNPARVCSLACKCGNDFEDVSDDALLEDARERHAEDAPGQPLRLYLMVDPDVLVTFLQGSAEETAIMHLPLNFERLYSKAEQLFNLKVEDFALQIREDGEELESDWHWTCTSTLTIHVISKSLALRAYTVAQGLHYLTGASEQPLNTEIDALIEAAAIVSDTLWPSANGRRTGTMALPYTSNNDVLDALLKDMTARICCGVDLVQPQQRSRPEYDVAGQRAHGTIDWVFLYRRLAVVVCEAKWCEDREGLSSHMGQLCAALKATREEYCRKVLGNRKRDGPDILLAKVPHVGILTNGLRWIFVRYTEATGEFARLSDYYLPVTSTASVEELRGALLGIVSRIVQMLRDQMEAINEMHANRHNSTSRPVADLTQAAASNGM</sequence>
<name>A0A835ZI99_9STRA</name>
<protein>
    <submittedName>
        <fullName evidence="1">Uncharacterized protein</fullName>
    </submittedName>
</protein>